<keyword evidence="2 3" id="KW-0802">TPR repeat</keyword>
<feature type="region of interest" description="Disordered" evidence="4">
    <location>
        <begin position="1"/>
        <end position="23"/>
    </location>
</feature>
<dbReference type="GO" id="GO:0060090">
    <property type="term" value="F:molecular adaptor activity"/>
    <property type="evidence" value="ECO:0007669"/>
    <property type="project" value="TreeGrafter"/>
</dbReference>
<dbReference type="SUPFAM" id="SSF48452">
    <property type="entry name" value="TPR-like"/>
    <property type="match status" value="1"/>
</dbReference>
<dbReference type="InterPro" id="IPR019734">
    <property type="entry name" value="TPR_rpt"/>
</dbReference>
<feature type="compositionally biased region" description="Basic and acidic residues" evidence="4">
    <location>
        <begin position="10"/>
        <end position="19"/>
    </location>
</feature>
<organism evidence="5 6">
    <name type="scientific">Crepidotus variabilis</name>
    <dbReference type="NCBI Taxonomy" id="179855"/>
    <lineage>
        <taxon>Eukaryota</taxon>
        <taxon>Fungi</taxon>
        <taxon>Dikarya</taxon>
        <taxon>Basidiomycota</taxon>
        <taxon>Agaricomycotina</taxon>
        <taxon>Agaricomycetes</taxon>
        <taxon>Agaricomycetidae</taxon>
        <taxon>Agaricales</taxon>
        <taxon>Agaricineae</taxon>
        <taxon>Crepidotaceae</taxon>
        <taxon>Crepidotus</taxon>
    </lineage>
</organism>
<evidence type="ECO:0000256" key="4">
    <source>
        <dbReference type="SAM" id="MobiDB-lite"/>
    </source>
</evidence>
<comment type="caution">
    <text evidence="5">The sequence shown here is derived from an EMBL/GenBank/DDBJ whole genome shotgun (WGS) entry which is preliminary data.</text>
</comment>
<proteinExistence type="predicted"/>
<reference evidence="5" key="1">
    <citation type="submission" date="2020-11" db="EMBL/GenBank/DDBJ databases">
        <authorList>
            <consortium name="DOE Joint Genome Institute"/>
            <person name="Ahrendt S."/>
            <person name="Riley R."/>
            <person name="Andreopoulos W."/>
            <person name="Labutti K."/>
            <person name="Pangilinan J."/>
            <person name="Ruiz-Duenas F.J."/>
            <person name="Barrasa J.M."/>
            <person name="Sanchez-Garcia M."/>
            <person name="Camarero S."/>
            <person name="Miyauchi S."/>
            <person name="Serrano A."/>
            <person name="Linde D."/>
            <person name="Babiker R."/>
            <person name="Drula E."/>
            <person name="Ayuso-Fernandez I."/>
            <person name="Pacheco R."/>
            <person name="Padilla G."/>
            <person name="Ferreira P."/>
            <person name="Barriuso J."/>
            <person name="Kellner H."/>
            <person name="Castanera R."/>
            <person name="Alfaro M."/>
            <person name="Ramirez L."/>
            <person name="Pisabarro A.G."/>
            <person name="Kuo A."/>
            <person name="Tritt A."/>
            <person name="Lipzen A."/>
            <person name="He G."/>
            <person name="Yan M."/>
            <person name="Ng V."/>
            <person name="Cullen D."/>
            <person name="Martin F."/>
            <person name="Rosso M.-N."/>
            <person name="Henrissat B."/>
            <person name="Hibbett D."/>
            <person name="Martinez A.T."/>
            <person name="Grigoriev I.V."/>
        </authorList>
    </citation>
    <scope>NUCLEOTIDE SEQUENCE</scope>
    <source>
        <strain evidence="5">CBS 506.95</strain>
    </source>
</reference>
<evidence type="ECO:0000256" key="3">
    <source>
        <dbReference type="PROSITE-ProRule" id="PRU00339"/>
    </source>
</evidence>
<dbReference type="PANTHER" id="PTHR45831:SF5">
    <property type="entry name" value="STI1 DOMAIN-CONTAINING PROTEIN"/>
    <property type="match status" value="1"/>
</dbReference>
<evidence type="ECO:0000256" key="2">
    <source>
        <dbReference type="ARBA" id="ARBA00022803"/>
    </source>
</evidence>
<dbReference type="Gene3D" id="1.25.40.10">
    <property type="entry name" value="Tetratricopeptide repeat domain"/>
    <property type="match status" value="2"/>
</dbReference>
<keyword evidence="1" id="KW-0677">Repeat</keyword>
<dbReference type="GO" id="GO:0006620">
    <property type="term" value="P:post-translational protein targeting to endoplasmic reticulum membrane"/>
    <property type="evidence" value="ECO:0007669"/>
    <property type="project" value="TreeGrafter"/>
</dbReference>
<dbReference type="EMBL" id="MU157905">
    <property type="protein sequence ID" value="KAF9524086.1"/>
    <property type="molecule type" value="Genomic_DNA"/>
</dbReference>
<name>A0A9P6JKC3_9AGAR</name>
<evidence type="ECO:0000313" key="6">
    <source>
        <dbReference type="Proteomes" id="UP000807306"/>
    </source>
</evidence>
<protein>
    <submittedName>
        <fullName evidence="5">Uncharacterized protein</fullName>
    </submittedName>
</protein>
<dbReference type="GO" id="GO:0072380">
    <property type="term" value="C:TRC complex"/>
    <property type="evidence" value="ECO:0007669"/>
    <property type="project" value="TreeGrafter"/>
</dbReference>
<sequence length="553" mass="62235">MAANTFNSDHGIRRGEALKNEGNNLHQQGKYRAAYIKYSEAIKEEPKNAVYYANRAASSLALKEQATNLDSKYSKAWGRLGAANAALGSWVQSIEAWKKALACLPVANSDCKENEKRMRLQFLEGLKKAESGQEEVENSAVKRAAEIVDQRVAEGKLSSEFGNGVEVMNLLKKQIAPDGRALSEFSNGLLRDLRAFHISQNDWSDKYNDQAKFEFSFHGGWHDVGTKGVKEQAQKRLMREGWHRTRPGLAITVRAWMMRGFISSFLHESTPAVEFHSRAVDILDWGSRLWYNVLKEDRGVIFEKTFIRGAKRSLINAIHQALMSNHDCSYTRDQLAELSRDLIADAEAHPPSPVAPVDVATFLSFWQYPKADALACLGWYHTRLGLEAEDADSASLEFNQAAKYYTQAGTTLPEDEETAHLYLRAAIEAHWFNNDPPVVYMPLAIKIMDSRSQMLEIWEHSAMSDARDSALSQVIAFALHLTEVLEKGTHSKNSVFKPCDTKELDKFAAANVIYLCSHPGTCSISSKYLFQIYLVTNRLTFESMKYNNSDKVV</sequence>
<dbReference type="OrthoDB" id="2423701at2759"/>
<dbReference type="PANTHER" id="PTHR45831">
    <property type="entry name" value="LD24721P"/>
    <property type="match status" value="1"/>
</dbReference>
<evidence type="ECO:0000313" key="5">
    <source>
        <dbReference type="EMBL" id="KAF9524086.1"/>
    </source>
</evidence>
<dbReference type="SMART" id="SM00028">
    <property type="entry name" value="TPR"/>
    <property type="match status" value="2"/>
</dbReference>
<dbReference type="PROSITE" id="PS50005">
    <property type="entry name" value="TPR"/>
    <property type="match status" value="1"/>
</dbReference>
<dbReference type="Proteomes" id="UP000807306">
    <property type="component" value="Unassembled WGS sequence"/>
</dbReference>
<dbReference type="AlphaFoldDB" id="A0A9P6JKC3"/>
<evidence type="ECO:0000256" key="1">
    <source>
        <dbReference type="ARBA" id="ARBA00022737"/>
    </source>
</evidence>
<gene>
    <name evidence="5" type="ORF">CPB83DRAFT_839228</name>
</gene>
<dbReference type="InterPro" id="IPR011990">
    <property type="entry name" value="TPR-like_helical_dom_sf"/>
</dbReference>
<feature type="repeat" description="TPR" evidence="3">
    <location>
        <begin position="15"/>
        <end position="48"/>
    </location>
</feature>
<dbReference type="InterPro" id="IPR047150">
    <property type="entry name" value="SGT"/>
</dbReference>
<keyword evidence="6" id="KW-1185">Reference proteome</keyword>
<accession>A0A9P6JKC3</accession>
<dbReference type="GO" id="GO:0016020">
    <property type="term" value="C:membrane"/>
    <property type="evidence" value="ECO:0007669"/>
    <property type="project" value="TreeGrafter"/>
</dbReference>